<dbReference type="EMBL" id="CP063362">
    <property type="protein sequence ID" value="QRG08254.1"/>
    <property type="molecule type" value="Genomic_DNA"/>
</dbReference>
<dbReference type="RefSeq" id="WP_203195167.1">
    <property type="nucleotide sequence ID" value="NZ_CP063362.1"/>
</dbReference>
<sequence length="88" mass="9060">MARTLAAGAVVAAAALPAGAAPVDDYMAARDKAVEKGNKTDDPRWDEINTIGDEGSAAFRACFAREAQPFLAAAVKRAEALLATARGN</sequence>
<dbReference type="Proteomes" id="UP000596427">
    <property type="component" value="Chromosome"/>
</dbReference>
<evidence type="ECO:0000313" key="3">
    <source>
        <dbReference type="Proteomes" id="UP000596427"/>
    </source>
</evidence>
<accession>A0A974PRW6</accession>
<evidence type="ECO:0000313" key="2">
    <source>
        <dbReference type="EMBL" id="QRG08254.1"/>
    </source>
</evidence>
<name>A0A974PRW6_9HYPH</name>
<gene>
    <name evidence="2" type="ORF">EZH22_08075</name>
</gene>
<dbReference type="AlphaFoldDB" id="A0A974PRW6"/>
<reference evidence="2 3" key="1">
    <citation type="submission" date="2020-10" db="EMBL/GenBank/DDBJ databases">
        <title>Degradation of 1,4-Dioxane by Xanthobacter sp. YN2, via a Novel Group-2 Soluble Di-Iron Monooxygenase.</title>
        <authorList>
            <person name="Ma F."/>
            <person name="Wang Y."/>
            <person name="Yang J."/>
            <person name="Guo H."/>
            <person name="Su D."/>
            <person name="Yu L."/>
        </authorList>
    </citation>
    <scope>NUCLEOTIDE SEQUENCE [LARGE SCALE GENOMIC DNA]</scope>
    <source>
        <strain evidence="2 3">YN2</strain>
    </source>
</reference>
<protein>
    <submittedName>
        <fullName evidence="2">Uncharacterized protein</fullName>
    </submittedName>
</protein>
<keyword evidence="3" id="KW-1185">Reference proteome</keyword>
<evidence type="ECO:0000256" key="1">
    <source>
        <dbReference type="SAM" id="SignalP"/>
    </source>
</evidence>
<dbReference type="KEGG" id="xdi:EZH22_08075"/>
<keyword evidence="1" id="KW-0732">Signal</keyword>
<feature type="chain" id="PRO_5037976948" evidence="1">
    <location>
        <begin position="21"/>
        <end position="88"/>
    </location>
</feature>
<organism evidence="2 3">
    <name type="scientific">Xanthobacter dioxanivorans</name>
    <dbReference type="NCBI Taxonomy" id="2528964"/>
    <lineage>
        <taxon>Bacteria</taxon>
        <taxon>Pseudomonadati</taxon>
        <taxon>Pseudomonadota</taxon>
        <taxon>Alphaproteobacteria</taxon>
        <taxon>Hyphomicrobiales</taxon>
        <taxon>Xanthobacteraceae</taxon>
        <taxon>Xanthobacter</taxon>
    </lineage>
</organism>
<proteinExistence type="predicted"/>
<feature type="signal peptide" evidence="1">
    <location>
        <begin position="1"/>
        <end position="20"/>
    </location>
</feature>